<proteinExistence type="predicted"/>
<evidence type="ECO:0000313" key="2">
    <source>
        <dbReference type="Proteomes" id="UP000553776"/>
    </source>
</evidence>
<gene>
    <name evidence="1" type="ORF">H7B90_04175</name>
</gene>
<sequence length="229" mass="26622">MFDEKFEAYWREQVRGAEGQRKEMLGRDLTGTKILLQTVLLPVFGTFDGLVLEHEMTSLSGVKIYGDVYCPRLRTVFEEEHYITHAEKMTRGRFSFERARARSMAALGLVYYPYGRDELERKPDWCRRDLYEFIGRVGSASNTGLMRLPVYEREVVRCALYWNDSFDLAIASQWLQLGKETTRKILSKLEAARWIAPVGGSERRCHRFMLTGNAASLIYEDETRTGEMF</sequence>
<dbReference type="AlphaFoldDB" id="A0A841TY72"/>
<accession>A0A841TY72</accession>
<reference evidence="1 2" key="1">
    <citation type="submission" date="2020-08" db="EMBL/GenBank/DDBJ databases">
        <title>Cohnella phylogeny.</title>
        <authorList>
            <person name="Dunlap C."/>
        </authorList>
    </citation>
    <scope>NUCLEOTIDE SEQUENCE [LARGE SCALE GENOMIC DNA]</scope>
    <source>
        <strain evidence="1 2">DSM 25239</strain>
    </source>
</reference>
<keyword evidence="2" id="KW-1185">Reference proteome</keyword>
<protein>
    <submittedName>
        <fullName evidence="1">Uncharacterized protein</fullName>
    </submittedName>
</protein>
<comment type="caution">
    <text evidence="1">The sequence shown here is derived from an EMBL/GenBank/DDBJ whole genome shotgun (WGS) entry which is preliminary data.</text>
</comment>
<organism evidence="1 2">
    <name type="scientific">Cohnella xylanilytica</name>
    <dbReference type="NCBI Taxonomy" id="557555"/>
    <lineage>
        <taxon>Bacteria</taxon>
        <taxon>Bacillati</taxon>
        <taxon>Bacillota</taxon>
        <taxon>Bacilli</taxon>
        <taxon>Bacillales</taxon>
        <taxon>Paenibacillaceae</taxon>
        <taxon>Cohnella</taxon>
    </lineage>
</organism>
<dbReference type="RefSeq" id="WP_185134626.1">
    <property type="nucleotide sequence ID" value="NZ_JACJVR010000013.1"/>
</dbReference>
<dbReference type="Proteomes" id="UP000553776">
    <property type="component" value="Unassembled WGS sequence"/>
</dbReference>
<dbReference type="EMBL" id="JACJVR010000013">
    <property type="protein sequence ID" value="MBB6690594.1"/>
    <property type="molecule type" value="Genomic_DNA"/>
</dbReference>
<name>A0A841TY72_9BACL</name>
<evidence type="ECO:0000313" key="1">
    <source>
        <dbReference type="EMBL" id="MBB6690594.1"/>
    </source>
</evidence>